<evidence type="ECO:0008006" key="4">
    <source>
        <dbReference type="Google" id="ProtNLM"/>
    </source>
</evidence>
<comment type="caution">
    <text evidence="2">The sequence shown here is derived from an EMBL/GenBank/DDBJ whole genome shotgun (WGS) entry which is preliminary data.</text>
</comment>
<dbReference type="PROSITE" id="PS50005">
    <property type="entry name" value="TPR"/>
    <property type="match status" value="1"/>
</dbReference>
<accession>A0AA37HYK2</accession>
<dbReference type="RefSeq" id="WP_006282178.1">
    <property type="nucleotide sequence ID" value="NZ_BPTR01000001.1"/>
</dbReference>
<reference evidence="2" key="1">
    <citation type="submission" date="2021-08" db="EMBL/GenBank/DDBJ databases">
        <title>Prevotella lacticifex sp. nov., isolated from rumen of cow.</title>
        <authorList>
            <person name="Shinkai T."/>
            <person name="Ikeyama N."/>
            <person name="Kumagai M."/>
            <person name="Ohmori H."/>
            <person name="Sakamoto M."/>
            <person name="Ohkuma M."/>
            <person name="Mitsumori M."/>
        </authorList>
    </citation>
    <scope>NUCLEOTIDE SEQUENCE</scope>
    <source>
        <strain evidence="2">DSM 11371</strain>
    </source>
</reference>
<protein>
    <recommendedName>
        <fullName evidence="4">Tetratricopeptide repeat protein</fullName>
    </recommendedName>
</protein>
<dbReference type="Proteomes" id="UP000887043">
    <property type="component" value="Unassembled WGS sequence"/>
</dbReference>
<organism evidence="2 3">
    <name type="scientific">Segatella bryantii</name>
    <name type="common">Prevotella bryantii</name>
    <dbReference type="NCBI Taxonomy" id="77095"/>
    <lineage>
        <taxon>Bacteria</taxon>
        <taxon>Pseudomonadati</taxon>
        <taxon>Bacteroidota</taxon>
        <taxon>Bacteroidia</taxon>
        <taxon>Bacteroidales</taxon>
        <taxon>Prevotellaceae</taxon>
        <taxon>Segatella</taxon>
    </lineage>
</organism>
<dbReference type="Pfam" id="PF13181">
    <property type="entry name" value="TPR_8"/>
    <property type="match status" value="2"/>
</dbReference>
<dbReference type="PANTHER" id="PTHR12558:SF13">
    <property type="entry name" value="CELL DIVISION CYCLE PROTEIN 27 HOMOLOG"/>
    <property type="match status" value="1"/>
</dbReference>
<evidence type="ECO:0000256" key="1">
    <source>
        <dbReference type="PROSITE-ProRule" id="PRU00339"/>
    </source>
</evidence>
<proteinExistence type="predicted"/>
<dbReference type="SMART" id="SM00028">
    <property type="entry name" value="TPR"/>
    <property type="match status" value="3"/>
</dbReference>
<evidence type="ECO:0000313" key="3">
    <source>
        <dbReference type="Proteomes" id="UP000887043"/>
    </source>
</evidence>
<evidence type="ECO:0000313" key="2">
    <source>
        <dbReference type="EMBL" id="GJG28249.1"/>
    </source>
</evidence>
<gene>
    <name evidence="2" type="ORF">PRRU23_19490</name>
</gene>
<dbReference type="AlphaFoldDB" id="A0AA37HYK2"/>
<feature type="repeat" description="TPR" evidence="1">
    <location>
        <begin position="5"/>
        <end position="38"/>
    </location>
</feature>
<keyword evidence="1" id="KW-0802">TPR repeat</keyword>
<dbReference type="InterPro" id="IPR011990">
    <property type="entry name" value="TPR-like_helical_dom_sf"/>
</dbReference>
<dbReference type="InterPro" id="IPR019734">
    <property type="entry name" value="TPR_rpt"/>
</dbReference>
<dbReference type="PANTHER" id="PTHR12558">
    <property type="entry name" value="CELL DIVISION CYCLE 16,23,27"/>
    <property type="match status" value="1"/>
</dbReference>
<dbReference type="SUPFAM" id="SSF48452">
    <property type="entry name" value="TPR-like"/>
    <property type="match status" value="1"/>
</dbReference>
<dbReference type="EMBL" id="BPTR01000001">
    <property type="protein sequence ID" value="GJG28249.1"/>
    <property type="molecule type" value="Genomic_DNA"/>
</dbReference>
<name>A0AA37HYK2_SEGBR</name>
<dbReference type="Gene3D" id="1.25.40.10">
    <property type="entry name" value="Tetratricopeptide repeat domain"/>
    <property type="match status" value="1"/>
</dbReference>
<sequence length="199" mass="22817">MDSTLSSLLKKGFVYISDDQIESAIQTFKEALVIDPGNDLAWGALYESYKSMNNIPEAFHVLEQIYALKPTNFQVLLNLALFYKTVQKDQKKEDYYLGLLEKNHPNDARTYMYIGQCNITRDHDKAMTYLQRAIEVDETFIPAYISLAGQYEEAGDYQKAYAILEQGYEKGVPGVGRSSKYALKDFMDELKKEMKEALL</sequence>